<evidence type="ECO:0000313" key="2">
    <source>
        <dbReference type="Proteomes" id="UP001140096"/>
    </source>
</evidence>
<sequence length="223" mass="23969">MPHTNTSPTSPSTCSAPPNPSAHDSNLVDILLTSALDGEYVRDQISGTYTGYTPQQDNSQATPRDSDEDTPLQISESQLVELQGLEHRAILAAERDGDLQGAIAQLTQIIKDCPSYASAYNNRAQALRLDGADPSAVLADLDLAIRHAQDDKTLGQAYTQKGIVLKAMEGDQDDVFNCFAQGAKCGNEVARLAMAKENPYAKMCGKIVSEAMRQLRTASSPRS</sequence>
<name>A0ACC1LJM1_9FUNG</name>
<proteinExistence type="predicted"/>
<comment type="caution">
    <text evidence="1">The sequence shown here is derived from an EMBL/GenBank/DDBJ whole genome shotgun (WGS) entry which is preliminary data.</text>
</comment>
<accession>A0ACC1LJM1</accession>
<gene>
    <name evidence="1" type="ORF">H4S07_003057</name>
</gene>
<dbReference type="EMBL" id="JANBUP010000900">
    <property type="protein sequence ID" value="KAJ2809792.1"/>
    <property type="molecule type" value="Genomic_DNA"/>
</dbReference>
<protein>
    <submittedName>
        <fullName evidence="1">Uncharacterized protein</fullName>
    </submittedName>
</protein>
<evidence type="ECO:0000313" key="1">
    <source>
        <dbReference type="EMBL" id="KAJ2809792.1"/>
    </source>
</evidence>
<dbReference type="Proteomes" id="UP001140096">
    <property type="component" value="Unassembled WGS sequence"/>
</dbReference>
<reference evidence="1" key="1">
    <citation type="submission" date="2022-07" db="EMBL/GenBank/DDBJ databases">
        <title>Phylogenomic reconstructions and comparative analyses of Kickxellomycotina fungi.</title>
        <authorList>
            <person name="Reynolds N.K."/>
            <person name="Stajich J.E."/>
            <person name="Barry K."/>
            <person name="Grigoriev I.V."/>
            <person name="Crous P."/>
            <person name="Smith M.E."/>
        </authorList>
    </citation>
    <scope>NUCLEOTIDE SEQUENCE</scope>
    <source>
        <strain evidence="1">CBS 102833</strain>
    </source>
</reference>
<keyword evidence="2" id="KW-1185">Reference proteome</keyword>
<organism evidence="1 2">
    <name type="scientific">Coemansia furcata</name>
    <dbReference type="NCBI Taxonomy" id="417177"/>
    <lineage>
        <taxon>Eukaryota</taxon>
        <taxon>Fungi</taxon>
        <taxon>Fungi incertae sedis</taxon>
        <taxon>Zoopagomycota</taxon>
        <taxon>Kickxellomycotina</taxon>
        <taxon>Kickxellomycetes</taxon>
        <taxon>Kickxellales</taxon>
        <taxon>Kickxellaceae</taxon>
        <taxon>Coemansia</taxon>
    </lineage>
</organism>